<comment type="caution">
    <text evidence="1">The sequence shown here is derived from an EMBL/GenBank/DDBJ whole genome shotgun (WGS) entry which is preliminary data.</text>
</comment>
<accession>A0ABS2NFV1</accession>
<evidence type="ECO:0000313" key="2">
    <source>
        <dbReference type="Proteomes" id="UP001646157"/>
    </source>
</evidence>
<reference evidence="1 2" key="1">
    <citation type="submission" date="2021-01" db="EMBL/GenBank/DDBJ databases">
        <title>Genomic Encyclopedia of Type Strains, Phase IV (KMG-IV): sequencing the most valuable type-strain genomes for metagenomic binning, comparative biology and taxonomic classification.</title>
        <authorList>
            <person name="Goeker M."/>
        </authorList>
    </citation>
    <scope>NUCLEOTIDE SEQUENCE [LARGE SCALE GENOMIC DNA]</scope>
    <source>
        <strain evidence="1 2">DSM 24834</strain>
    </source>
</reference>
<protein>
    <submittedName>
        <fullName evidence="1">Uncharacterized protein</fullName>
    </submittedName>
</protein>
<keyword evidence="2" id="KW-1185">Reference proteome</keyword>
<dbReference type="Proteomes" id="UP001646157">
    <property type="component" value="Unassembled WGS sequence"/>
</dbReference>
<proteinExistence type="predicted"/>
<name>A0ABS2NFV1_9BACI</name>
<gene>
    <name evidence="1" type="ORF">JOC86_003290</name>
</gene>
<sequence length="144" mass="17020">MILYRDIKKLYPITRGVEEESLKFESISCISTIKLKKALYIPLEGEKGLFDAIQNGAISSLWDRSINLPKWIPNHFPVFFTDNIDYAVERIIGNYKNKMKQEEWETMTKFFINHNKEEKFDITYEDVRMKKKSLDVVFIEKGGE</sequence>
<dbReference type="EMBL" id="JAFBDZ010000003">
    <property type="protein sequence ID" value="MBM7586738.1"/>
    <property type="molecule type" value="Genomic_DNA"/>
</dbReference>
<evidence type="ECO:0000313" key="1">
    <source>
        <dbReference type="EMBL" id="MBM7586738.1"/>
    </source>
</evidence>
<dbReference type="RefSeq" id="WP_205173919.1">
    <property type="nucleotide sequence ID" value="NZ_JAFBDZ010000003.1"/>
</dbReference>
<organism evidence="1 2">
    <name type="scientific">Rossellomorea pakistanensis</name>
    <dbReference type="NCBI Taxonomy" id="992288"/>
    <lineage>
        <taxon>Bacteria</taxon>
        <taxon>Bacillati</taxon>
        <taxon>Bacillota</taxon>
        <taxon>Bacilli</taxon>
        <taxon>Bacillales</taxon>
        <taxon>Bacillaceae</taxon>
        <taxon>Rossellomorea</taxon>
    </lineage>
</organism>